<proteinExistence type="inferred from homology"/>
<accession>A0A409YE04</accession>
<keyword evidence="3" id="KW-0862">Zinc</keyword>
<name>A0A409YE04_9AGAR</name>
<dbReference type="GO" id="GO:0046872">
    <property type="term" value="F:metal ion binding"/>
    <property type="evidence" value="ECO:0007669"/>
    <property type="project" value="UniProtKB-KW"/>
</dbReference>
<evidence type="ECO:0000256" key="3">
    <source>
        <dbReference type="ARBA" id="ARBA00022833"/>
    </source>
</evidence>
<sequence>MSAPQMNITLINASCHCASNRFKVAFSSSSLPIASELCHCNTCRHSTGTLFIHSVPIIGAPLPPEAVQGDVERKEGNFEHLKTYTTPSGSLTRYFCDKCFCYMFCKNSSAEASHDWNIYTGALQQVKGIVRVGAHRFVESTLDGGIANHYPIAYGVELPRYRATKNEKDVLPLDWKAPKLLNALMQPFEANTTLSAYCDCKTINLIITRATTISRPRAQWWLIPPKDNQSPIRYLAAQCTCDSCRLVNGSLVTSWVYVYRDHVIDANSSLPVVLVPKEGEARTPGLVQYESSPGVFREACATCGAKVFYWSGRRKGGPNILDIAAGLIDQEQDGARADEWFAWADKIPQPDNPIDDTLFRDLERGLKAFGCYPVDYKELRKPEEDT</sequence>
<dbReference type="InterPro" id="IPR011057">
    <property type="entry name" value="Mss4-like_sf"/>
</dbReference>
<dbReference type="PROSITE" id="PS51891">
    <property type="entry name" value="CENP_V_GFA"/>
    <property type="match status" value="1"/>
</dbReference>
<dbReference type="InParanoid" id="A0A409YE04"/>
<dbReference type="AlphaFoldDB" id="A0A409YE04"/>
<dbReference type="PANTHER" id="PTHR33337">
    <property type="entry name" value="GFA DOMAIN-CONTAINING PROTEIN"/>
    <property type="match status" value="1"/>
</dbReference>
<gene>
    <name evidence="6" type="ORF">CVT26_015302</name>
</gene>
<keyword evidence="4" id="KW-0456">Lyase</keyword>
<dbReference type="OrthoDB" id="5422068at2759"/>
<dbReference type="GO" id="GO:0016846">
    <property type="term" value="F:carbon-sulfur lyase activity"/>
    <property type="evidence" value="ECO:0007669"/>
    <property type="project" value="InterPro"/>
</dbReference>
<evidence type="ECO:0000259" key="5">
    <source>
        <dbReference type="PROSITE" id="PS51891"/>
    </source>
</evidence>
<dbReference type="Pfam" id="PF04828">
    <property type="entry name" value="GFA"/>
    <property type="match status" value="1"/>
</dbReference>
<evidence type="ECO:0000256" key="4">
    <source>
        <dbReference type="ARBA" id="ARBA00023239"/>
    </source>
</evidence>
<comment type="similarity">
    <text evidence="1">Belongs to the Gfa family.</text>
</comment>
<dbReference type="PANTHER" id="PTHR33337:SF31">
    <property type="entry name" value="DUF636 DOMAIN PROTEIN (AFU_ORTHOLOGUE AFUA_2G12650)"/>
    <property type="match status" value="1"/>
</dbReference>
<evidence type="ECO:0000256" key="2">
    <source>
        <dbReference type="ARBA" id="ARBA00022723"/>
    </source>
</evidence>
<evidence type="ECO:0000256" key="1">
    <source>
        <dbReference type="ARBA" id="ARBA00005495"/>
    </source>
</evidence>
<organism evidence="6 7">
    <name type="scientific">Gymnopilus dilepis</name>
    <dbReference type="NCBI Taxonomy" id="231916"/>
    <lineage>
        <taxon>Eukaryota</taxon>
        <taxon>Fungi</taxon>
        <taxon>Dikarya</taxon>
        <taxon>Basidiomycota</taxon>
        <taxon>Agaricomycotina</taxon>
        <taxon>Agaricomycetes</taxon>
        <taxon>Agaricomycetidae</taxon>
        <taxon>Agaricales</taxon>
        <taxon>Agaricineae</taxon>
        <taxon>Hymenogastraceae</taxon>
        <taxon>Gymnopilus</taxon>
    </lineage>
</organism>
<dbReference type="SUPFAM" id="SSF51316">
    <property type="entry name" value="Mss4-like"/>
    <property type="match status" value="2"/>
</dbReference>
<evidence type="ECO:0000313" key="6">
    <source>
        <dbReference type="EMBL" id="PPR01228.1"/>
    </source>
</evidence>
<evidence type="ECO:0000313" key="7">
    <source>
        <dbReference type="Proteomes" id="UP000284706"/>
    </source>
</evidence>
<keyword evidence="7" id="KW-1185">Reference proteome</keyword>
<dbReference type="Proteomes" id="UP000284706">
    <property type="component" value="Unassembled WGS sequence"/>
</dbReference>
<dbReference type="Gene3D" id="3.90.1590.10">
    <property type="entry name" value="glutathione-dependent formaldehyde- activating enzyme (gfa)"/>
    <property type="match status" value="2"/>
</dbReference>
<dbReference type="EMBL" id="NHYE01000957">
    <property type="protein sequence ID" value="PPR01228.1"/>
    <property type="molecule type" value="Genomic_DNA"/>
</dbReference>
<feature type="domain" description="CENP-V/GFA" evidence="5">
    <location>
        <begin position="11"/>
        <end position="138"/>
    </location>
</feature>
<dbReference type="InterPro" id="IPR006913">
    <property type="entry name" value="CENP-V/GFA"/>
</dbReference>
<comment type="caution">
    <text evidence="6">The sequence shown here is derived from an EMBL/GenBank/DDBJ whole genome shotgun (WGS) entry which is preliminary data.</text>
</comment>
<protein>
    <recommendedName>
        <fullName evidence="5">CENP-V/GFA domain-containing protein</fullName>
    </recommendedName>
</protein>
<reference evidence="6 7" key="1">
    <citation type="journal article" date="2018" name="Evol. Lett.">
        <title>Horizontal gene cluster transfer increased hallucinogenic mushroom diversity.</title>
        <authorList>
            <person name="Reynolds H.T."/>
            <person name="Vijayakumar V."/>
            <person name="Gluck-Thaler E."/>
            <person name="Korotkin H.B."/>
            <person name="Matheny P.B."/>
            <person name="Slot J.C."/>
        </authorList>
    </citation>
    <scope>NUCLEOTIDE SEQUENCE [LARGE SCALE GENOMIC DNA]</scope>
    <source>
        <strain evidence="6 7">SRW20</strain>
    </source>
</reference>
<keyword evidence="2" id="KW-0479">Metal-binding</keyword>